<protein>
    <submittedName>
        <fullName evidence="1">Uncharacterized protein</fullName>
    </submittedName>
</protein>
<dbReference type="Proteomes" id="UP000501603">
    <property type="component" value="Segment"/>
</dbReference>
<keyword evidence="2" id="KW-1185">Reference proteome</keyword>
<evidence type="ECO:0000313" key="2">
    <source>
        <dbReference type="Proteomes" id="UP000501603"/>
    </source>
</evidence>
<proteinExistence type="predicted"/>
<organism evidence="1 2">
    <name type="scientific">Mycobacterium phage Chris</name>
    <dbReference type="NCBI Taxonomy" id="2725626"/>
    <lineage>
        <taxon>Viruses</taxon>
        <taxon>Duplodnaviria</taxon>
        <taxon>Heunggongvirae</taxon>
        <taxon>Uroviricota</taxon>
        <taxon>Caudoviricetes</taxon>
        <taxon>Weiservirinae</taxon>
        <taxon>Anayavirus</taxon>
        <taxon>Anayavirus chris</taxon>
    </lineage>
</organism>
<reference evidence="1 2" key="1">
    <citation type="submission" date="2020-04" db="EMBL/GenBank/DDBJ databases">
        <authorList>
            <person name="Davenport L."/>
            <person name="Mcconahy L."/>
            <person name="Chen A."/>
            <person name="Cottrell A."/>
            <person name="Drouin R."/>
            <person name="Erdman M."/>
            <person name="Goranson S."/>
            <person name="Harrington A."/>
            <person name="Hecht A."/>
            <person name="Ramos M."/>
            <person name="Schutt J."/>
            <person name="Hayes S.G."/>
            <person name="Haydock J."/>
            <person name="Ettinger A.-S.H."/>
            <person name="Anders K.R."/>
            <person name="Garlena R.A."/>
            <person name="Russell D.A."/>
            <person name="Pope W.H."/>
            <person name="Jacobs-Sera D."/>
            <person name="Hatfull G.F."/>
        </authorList>
    </citation>
    <scope>NUCLEOTIDE SEQUENCE [LARGE SCALE GENOMIC DNA]</scope>
</reference>
<accession>A0A6M3SZQ4</accession>
<dbReference type="RefSeq" id="YP_009952978.1">
    <property type="nucleotide sequence ID" value="NC_051617.1"/>
</dbReference>
<dbReference type="KEGG" id="vg:60324441"/>
<dbReference type="EMBL" id="MT310860">
    <property type="protein sequence ID" value="QJD50492.1"/>
    <property type="molecule type" value="Genomic_DNA"/>
</dbReference>
<evidence type="ECO:0000313" key="1">
    <source>
        <dbReference type="EMBL" id="QJD50492.1"/>
    </source>
</evidence>
<dbReference type="GeneID" id="60324441"/>
<sequence length="50" mass="5472">MSVAGVTDQQRRNLVNLVLRPLLAKVEAEAQQEKRDKLAAVFGPPATGRE</sequence>
<name>A0A6M3SZQ4_9CAUD</name>
<gene>
    <name evidence="1" type="primary">90</name>
    <name evidence="1" type="ORF">SEA_CHRIS_90</name>
</gene>